<accession>A0A382GKT4</accession>
<dbReference type="GO" id="GO:0008168">
    <property type="term" value="F:methyltransferase activity"/>
    <property type="evidence" value="ECO:0007669"/>
    <property type="project" value="UniProtKB-KW"/>
</dbReference>
<reference evidence="4" key="1">
    <citation type="submission" date="2018-05" db="EMBL/GenBank/DDBJ databases">
        <authorList>
            <person name="Lanie J.A."/>
            <person name="Ng W.-L."/>
            <person name="Kazmierczak K.M."/>
            <person name="Andrzejewski T.M."/>
            <person name="Davidsen T.M."/>
            <person name="Wayne K.J."/>
            <person name="Tettelin H."/>
            <person name="Glass J.I."/>
            <person name="Rusch D."/>
            <person name="Podicherti R."/>
            <person name="Tsui H.-C.T."/>
            <person name="Winkler M.E."/>
        </authorList>
    </citation>
    <scope>NUCLEOTIDE SEQUENCE</scope>
</reference>
<dbReference type="InterPro" id="IPR003726">
    <property type="entry name" value="HCY_dom"/>
</dbReference>
<evidence type="ECO:0000259" key="3">
    <source>
        <dbReference type="PROSITE" id="PS50970"/>
    </source>
</evidence>
<dbReference type="GO" id="GO:0008270">
    <property type="term" value="F:zinc ion binding"/>
    <property type="evidence" value="ECO:0007669"/>
    <property type="project" value="InterPro"/>
</dbReference>
<organism evidence="4">
    <name type="scientific">marine metagenome</name>
    <dbReference type="NCBI Taxonomy" id="408172"/>
    <lineage>
        <taxon>unclassified sequences</taxon>
        <taxon>metagenomes</taxon>
        <taxon>ecological metagenomes</taxon>
    </lineage>
</organism>
<dbReference type="InterPro" id="IPR036589">
    <property type="entry name" value="HCY_dom_sf"/>
</dbReference>
<dbReference type="GO" id="GO:0009086">
    <property type="term" value="P:methionine biosynthetic process"/>
    <property type="evidence" value="ECO:0007669"/>
    <property type="project" value="InterPro"/>
</dbReference>
<gene>
    <name evidence="4" type="ORF">METZ01_LOCUS228356</name>
</gene>
<dbReference type="PANTHER" id="PTHR11103:SF18">
    <property type="entry name" value="SLR1189 PROTEIN"/>
    <property type="match status" value="1"/>
</dbReference>
<evidence type="ECO:0000256" key="2">
    <source>
        <dbReference type="ARBA" id="ARBA00022679"/>
    </source>
</evidence>
<keyword evidence="1" id="KW-0489">Methyltransferase</keyword>
<feature type="domain" description="Hcy-binding" evidence="3">
    <location>
        <begin position="6"/>
        <end position="307"/>
    </location>
</feature>
<evidence type="ECO:0000256" key="1">
    <source>
        <dbReference type="ARBA" id="ARBA00022603"/>
    </source>
</evidence>
<evidence type="ECO:0000313" key="4">
    <source>
        <dbReference type="EMBL" id="SVB75502.1"/>
    </source>
</evidence>
<keyword evidence="2" id="KW-0808">Transferase</keyword>
<proteinExistence type="predicted"/>
<dbReference type="Gene3D" id="3.20.20.330">
    <property type="entry name" value="Homocysteine-binding-like domain"/>
    <property type="match status" value="1"/>
</dbReference>
<sequence length="308" mass="33872">MFTRYETLLSKINSGKIAILDCGTSTELERRGITMNDQVWSARASIESFDVLVETHQSYIDSGADVITVNGYASSRLVLGPAGFTDEVKAINVKNIEAALLARERCGNNDVLVAGSISTQLPYTDELRQRAERNTSKEILFDAFNEMVSFYEEGKVDLILLEMMSVPSRMLVLFECASSSTLPVWCGLSAKRSRRDATITGYSDQTIPLIDNVEKAASFGFEGMGIMHSSVDLIGDAIELIRIKHDGLIMAYPDSGYFKSPNWKFEDVITPDHLVEFANQWKDAGANIIGGCCGLGPEHTEALCSVKN</sequence>
<dbReference type="PIRSF" id="PIRSF037505">
    <property type="entry name" value="Betaine_HMT"/>
    <property type="match status" value="1"/>
</dbReference>
<dbReference type="SUPFAM" id="SSF82282">
    <property type="entry name" value="Homocysteine S-methyltransferase"/>
    <property type="match status" value="1"/>
</dbReference>
<dbReference type="PROSITE" id="PS50970">
    <property type="entry name" value="HCY"/>
    <property type="match status" value="1"/>
</dbReference>
<name>A0A382GKT4_9ZZZZ</name>
<protein>
    <recommendedName>
        <fullName evidence="3">Hcy-binding domain-containing protein</fullName>
    </recommendedName>
</protein>
<dbReference type="GO" id="GO:0032259">
    <property type="term" value="P:methylation"/>
    <property type="evidence" value="ECO:0007669"/>
    <property type="project" value="UniProtKB-KW"/>
</dbReference>
<dbReference type="Pfam" id="PF02574">
    <property type="entry name" value="S-methyl_trans"/>
    <property type="match status" value="1"/>
</dbReference>
<dbReference type="AlphaFoldDB" id="A0A382GKT4"/>
<dbReference type="InterPro" id="IPR017226">
    <property type="entry name" value="BHMT-like"/>
</dbReference>
<dbReference type="EMBL" id="UINC01055990">
    <property type="protein sequence ID" value="SVB75502.1"/>
    <property type="molecule type" value="Genomic_DNA"/>
</dbReference>
<dbReference type="PANTHER" id="PTHR11103">
    <property type="entry name" value="SLR1189 PROTEIN"/>
    <property type="match status" value="1"/>
</dbReference>